<name>A0A0R2H0I5_WEIVI</name>
<comment type="caution">
    <text evidence="5">The sequence shown here is derived from an EMBL/GenBank/DDBJ whole genome shotgun (WGS) entry which is preliminary data.</text>
</comment>
<protein>
    <recommendedName>
        <fullName evidence="7">DUF2207 domain-containing protein</fullName>
    </recommendedName>
</protein>
<feature type="coiled-coil region" evidence="1">
    <location>
        <begin position="219"/>
        <end position="246"/>
    </location>
</feature>
<dbReference type="AlphaFoldDB" id="A0A0R2H0I5"/>
<feature type="domain" description="DUF2207" evidence="3">
    <location>
        <begin position="17"/>
        <end position="204"/>
    </location>
</feature>
<keyword evidence="6" id="KW-1185">Reference proteome</keyword>
<keyword evidence="2" id="KW-1133">Transmembrane helix</keyword>
<proteinExistence type="predicted"/>
<evidence type="ECO:0000259" key="3">
    <source>
        <dbReference type="Pfam" id="PF09972"/>
    </source>
</evidence>
<evidence type="ECO:0008006" key="7">
    <source>
        <dbReference type="Google" id="ProtNLM"/>
    </source>
</evidence>
<reference evidence="5 6" key="1">
    <citation type="journal article" date="2015" name="Genome Announc.">
        <title>Expanding the biotechnology potential of lactobacilli through comparative genomics of 213 strains and associated genera.</title>
        <authorList>
            <person name="Sun Z."/>
            <person name="Harris H.M."/>
            <person name="McCann A."/>
            <person name="Guo C."/>
            <person name="Argimon S."/>
            <person name="Zhang W."/>
            <person name="Yang X."/>
            <person name="Jeffery I.B."/>
            <person name="Cooney J.C."/>
            <person name="Kagawa T.F."/>
            <person name="Liu W."/>
            <person name="Song Y."/>
            <person name="Salvetti E."/>
            <person name="Wrobel A."/>
            <person name="Rasinkangas P."/>
            <person name="Parkhill J."/>
            <person name="Rea M.C."/>
            <person name="O'Sullivan O."/>
            <person name="Ritari J."/>
            <person name="Douillard F.P."/>
            <person name="Paul Ross R."/>
            <person name="Yang R."/>
            <person name="Briner A.E."/>
            <person name="Felis G.E."/>
            <person name="de Vos W.M."/>
            <person name="Barrangou R."/>
            <person name="Klaenhammer T.R."/>
            <person name="Caufield P.W."/>
            <person name="Cui Y."/>
            <person name="Zhang H."/>
            <person name="O'Toole P.W."/>
        </authorList>
    </citation>
    <scope>NUCLEOTIDE SEQUENCE [LARGE SCALE GENOMIC DNA]</scope>
    <source>
        <strain evidence="5 6">DSM 20410</strain>
    </source>
</reference>
<keyword evidence="2" id="KW-0812">Transmembrane</keyword>
<feature type="transmembrane region" description="Helical" evidence="2">
    <location>
        <begin position="441"/>
        <end position="462"/>
    </location>
</feature>
<sequence length="588" mass="66964">MLGGVSVSADNKDTYAIKKYTENVQFQKDGTAQITVDMTYVFDADMHGVYFQQGLGEQVKQVGPVHAAVNDTAIQPYKGGDTGLELQSYQDTDNDEKGVRFKLHRPVKDGETIRVTWQYTLSHLINAYKDVDELNWRVIGNNWDVPFEDMQLTVAFPQQPLTGMQTWQHGMSSTRGEWNAANGRWTFRQKDYPSQSPLELHMMMPQSVFNADAQVHRVNTDGRQKILQQEAQLKRQEQQRQRIVQTIEWILISLTALCLIFAAWLWMRTRPFVAFVRNENRVYDVPDDLAPAIVGERLSERWMPIERSLSATYMDLIARHYVTVEDDPKGKAKDRQFKLVKNPTELADFEQQALQILFRETLTIGVTRSSRKLELSEKESRRYRKQVRIYRQQLKQASQITWLNLKEILSLKKGVKFGWYLLIAIFLGQIVLLGIDERVLTAMQVYGTLAGVVLAVFVIFWCQRFLEYDYTQTGLPHALAWHQYANMLDQIGRMSEREIEEVVLWDRLLAYAVILDEGKTVAKELEKLDLQPIDAAPVNELLVAFALIGPYQIRVHTAVASTSSGSNMSFGSGGTSGGFGGSSGGGAF</sequence>
<dbReference type="Pfam" id="PF09972">
    <property type="entry name" value="DUF2207"/>
    <property type="match status" value="1"/>
</dbReference>
<keyword evidence="2" id="KW-0472">Membrane</keyword>
<dbReference type="Proteomes" id="UP000051992">
    <property type="component" value="Unassembled WGS sequence"/>
</dbReference>
<evidence type="ECO:0000313" key="6">
    <source>
        <dbReference type="Proteomes" id="UP000051992"/>
    </source>
</evidence>
<evidence type="ECO:0000256" key="1">
    <source>
        <dbReference type="SAM" id="Coils"/>
    </source>
</evidence>
<evidence type="ECO:0000313" key="5">
    <source>
        <dbReference type="EMBL" id="KRN46434.1"/>
    </source>
</evidence>
<evidence type="ECO:0000259" key="4">
    <source>
        <dbReference type="Pfam" id="PF20990"/>
    </source>
</evidence>
<feature type="domain" description="Predicted membrane protein YciQ-like C-terminal" evidence="4">
    <location>
        <begin position="283"/>
        <end position="525"/>
    </location>
</feature>
<keyword evidence="1" id="KW-0175">Coiled coil</keyword>
<feature type="transmembrane region" description="Helical" evidence="2">
    <location>
        <begin position="249"/>
        <end position="267"/>
    </location>
</feature>
<dbReference type="PATRIC" id="fig|1629.5.peg.712"/>
<feature type="transmembrane region" description="Helical" evidence="2">
    <location>
        <begin position="417"/>
        <end position="435"/>
    </location>
</feature>
<gene>
    <name evidence="5" type="ORF">IV50_GL000707</name>
</gene>
<dbReference type="Pfam" id="PF20990">
    <property type="entry name" value="DUF2207_C"/>
    <property type="match status" value="1"/>
</dbReference>
<dbReference type="InterPro" id="IPR048389">
    <property type="entry name" value="YciQ-like_C"/>
</dbReference>
<evidence type="ECO:0000256" key="2">
    <source>
        <dbReference type="SAM" id="Phobius"/>
    </source>
</evidence>
<organism evidence="5 6">
    <name type="scientific">Weissella viridescens</name>
    <name type="common">Lactobacillus viridescens</name>
    <dbReference type="NCBI Taxonomy" id="1629"/>
    <lineage>
        <taxon>Bacteria</taxon>
        <taxon>Bacillati</taxon>
        <taxon>Bacillota</taxon>
        <taxon>Bacilli</taxon>
        <taxon>Lactobacillales</taxon>
        <taxon>Lactobacillaceae</taxon>
        <taxon>Weissella</taxon>
    </lineage>
</organism>
<dbReference type="EMBL" id="JQBM01000002">
    <property type="protein sequence ID" value="KRN46434.1"/>
    <property type="molecule type" value="Genomic_DNA"/>
</dbReference>
<accession>A0A0R2H0I5</accession>
<dbReference type="InterPro" id="IPR018702">
    <property type="entry name" value="DUF2207"/>
</dbReference>